<evidence type="ECO:0000256" key="9">
    <source>
        <dbReference type="ARBA" id="ARBA00048205"/>
    </source>
</evidence>
<comment type="cofactor">
    <cofactor evidence="11 13">
        <name>FMN</name>
        <dbReference type="ChEBI" id="CHEBI:58210"/>
    </cofactor>
</comment>
<dbReference type="SUPFAM" id="SSF51395">
    <property type="entry name" value="FMN-linked oxidoreductases"/>
    <property type="match status" value="1"/>
</dbReference>
<dbReference type="InterPro" id="IPR001269">
    <property type="entry name" value="DUS_fam"/>
</dbReference>
<feature type="active site" description="Proton donor" evidence="12">
    <location>
        <position position="103"/>
    </location>
</feature>
<dbReference type="PANTHER" id="PTHR45846">
    <property type="entry name" value="TRNA-DIHYDROURIDINE(47) SYNTHASE [NAD(P)(+)]-LIKE"/>
    <property type="match status" value="1"/>
</dbReference>
<keyword evidence="5 11" id="KW-0819">tRNA processing</keyword>
<keyword evidence="6" id="KW-0521">NADP</keyword>
<reference evidence="15" key="1">
    <citation type="journal article" date="2021" name="PeerJ">
        <title>Extensive microbial diversity within the chicken gut microbiome revealed by metagenomics and culture.</title>
        <authorList>
            <person name="Gilroy R."/>
            <person name="Ravi A."/>
            <person name="Getino M."/>
            <person name="Pursley I."/>
            <person name="Horton D.L."/>
            <person name="Alikhan N.F."/>
            <person name="Baker D."/>
            <person name="Gharbi K."/>
            <person name="Hall N."/>
            <person name="Watson M."/>
            <person name="Adriaenssens E.M."/>
            <person name="Foster-Nyarko E."/>
            <person name="Jarju S."/>
            <person name="Secka A."/>
            <person name="Antonio M."/>
            <person name="Oren A."/>
            <person name="Chaudhuri R.R."/>
            <person name="La Ragione R."/>
            <person name="Hildebrand F."/>
            <person name="Pallen M.J."/>
        </authorList>
    </citation>
    <scope>NUCLEOTIDE SEQUENCE</scope>
    <source>
        <strain evidence="15">ChiW4-1371</strain>
    </source>
</reference>
<proteinExistence type="inferred from homology"/>
<dbReference type="Gene3D" id="1.10.1200.80">
    <property type="entry name" value="Putative flavin oxidoreducatase, domain 2"/>
    <property type="match status" value="1"/>
</dbReference>
<dbReference type="Gene3D" id="3.20.20.70">
    <property type="entry name" value="Aldolase class I"/>
    <property type="match status" value="1"/>
</dbReference>
<evidence type="ECO:0000313" key="15">
    <source>
        <dbReference type="EMBL" id="HIZ88399.1"/>
    </source>
</evidence>
<comment type="function">
    <text evidence="1 11">Catalyzes the synthesis of 5,6-dihydrouridine (D), a modified base found in the D-loop of most tRNAs, via the reduction of the C5-C6 double bond in target uridines.</text>
</comment>
<dbReference type="AlphaFoldDB" id="A0A9D2K9L1"/>
<evidence type="ECO:0000256" key="2">
    <source>
        <dbReference type="ARBA" id="ARBA00022555"/>
    </source>
</evidence>
<keyword evidence="4 11" id="KW-0288">FMN</keyword>
<dbReference type="Pfam" id="PF01207">
    <property type="entry name" value="Dus"/>
    <property type="match status" value="1"/>
</dbReference>
<evidence type="ECO:0000256" key="4">
    <source>
        <dbReference type="ARBA" id="ARBA00022643"/>
    </source>
</evidence>
<evidence type="ECO:0000256" key="7">
    <source>
        <dbReference type="ARBA" id="ARBA00022884"/>
    </source>
</evidence>
<dbReference type="GO" id="GO:0000049">
    <property type="term" value="F:tRNA binding"/>
    <property type="evidence" value="ECO:0007669"/>
    <property type="project" value="UniProtKB-KW"/>
</dbReference>
<evidence type="ECO:0000256" key="3">
    <source>
        <dbReference type="ARBA" id="ARBA00022630"/>
    </source>
</evidence>
<comment type="caution">
    <text evidence="15">The sequence shown here is derived from an EMBL/GenBank/DDBJ whole genome shotgun (WGS) entry which is preliminary data.</text>
</comment>
<name>A0A9D2K9L1_9BACT</name>
<feature type="binding site" evidence="13">
    <location>
        <position position="172"/>
    </location>
    <ligand>
        <name>FMN</name>
        <dbReference type="ChEBI" id="CHEBI:58210"/>
    </ligand>
</feature>
<feature type="binding site" evidence="13">
    <location>
        <position position="72"/>
    </location>
    <ligand>
        <name>FMN</name>
        <dbReference type="ChEBI" id="CHEBI:58210"/>
    </ligand>
</feature>
<protein>
    <recommendedName>
        <fullName evidence="11">tRNA-dihydrouridine synthase</fullName>
        <ecNumber evidence="11">1.3.1.-</ecNumber>
    </recommendedName>
</protein>
<dbReference type="PIRSF" id="PIRSF006621">
    <property type="entry name" value="Dus"/>
    <property type="match status" value="1"/>
</dbReference>
<dbReference type="EMBL" id="DXAQ01000007">
    <property type="protein sequence ID" value="HIZ88399.1"/>
    <property type="molecule type" value="Genomic_DNA"/>
</dbReference>
<sequence>MSDFFKTNLLKNDLVAAPLAGYSHLPYRRILRKFFDGIIYSEMISVEGLARRNKETMEYLDRIETDSPLVFQIFGGKPENYGEAVRVAENECQVDAFDVNMGCPVKKVIKAGGGCSLLGDLGRIQAIVSNIRKSTDKPFSIKIRIGLDQKHLVYKEILNIAENEGVNALIVHGRTKSDMFGGTVRLDILKEIAETAKIPIIGNGGVAGFDTYKEMKETGVTGIMLGRSMMKAPWVFKAIKEKVSDKDLYNFLPSSEIGNLLIEMWGYMLEHTHGRGMKETHYMHVLRKFAVWFCKGQDMAAEFRTNLYKTNGIDEVLDLIRQFYKC</sequence>
<evidence type="ECO:0000256" key="12">
    <source>
        <dbReference type="PIRSR" id="PIRSR006621-1"/>
    </source>
</evidence>
<keyword evidence="2" id="KW-0820">tRNA-binding</keyword>
<dbReference type="Proteomes" id="UP000824176">
    <property type="component" value="Unassembled WGS sequence"/>
</dbReference>
<dbReference type="InterPro" id="IPR024036">
    <property type="entry name" value="tRNA-dHydroUridine_Synthase_C"/>
</dbReference>
<comment type="similarity">
    <text evidence="11">Belongs to the dus family.</text>
</comment>
<keyword evidence="3 11" id="KW-0285">Flavoprotein</keyword>
<keyword evidence="13" id="KW-0547">Nucleotide-binding</keyword>
<evidence type="ECO:0000256" key="10">
    <source>
        <dbReference type="ARBA" id="ARBA00048802"/>
    </source>
</evidence>
<feature type="binding site" evidence="13">
    <location>
        <begin position="226"/>
        <end position="227"/>
    </location>
    <ligand>
        <name>FMN</name>
        <dbReference type="ChEBI" id="CHEBI:58210"/>
    </ligand>
</feature>
<evidence type="ECO:0000256" key="6">
    <source>
        <dbReference type="ARBA" id="ARBA00022857"/>
    </source>
</evidence>
<feature type="binding site" evidence="13">
    <location>
        <begin position="203"/>
        <end position="205"/>
    </location>
    <ligand>
        <name>FMN</name>
        <dbReference type="ChEBI" id="CHEBI:58210"/>
    </ligand>
</feature>
<evidence type="ECO:0000259" key="14">
    <source>
        <dbReference type="Pfam" id="PF01207"/>
    </source>
</evidence>
<dbReference type="PANTHER" id="PTHR45846:SF1">
    <property type="entry name" value="TRNA-DIHYDROURIDINE(47) SYNTHASE [NAD(P)(+)]-LIKE"/>
    <property type="match status" value="1"/>
</dbReference>
<keyword evidence="8 11" id="KW-0560">Oxidoreductase</keyword>
<feature type="binding site" evidence="13">
    <location>
        <position position="142"/>
    </location>
    <ligand>
        <name>FMN</name>
        <dbReference type="ChEBI" id="CHEBI:58210"/>
    </ligand>
</feature>
<dbReference type="InterPro" id="IPR035587">
    <property type="entry name" value="DUS-like_FMN-bd"/>
</dbReference>
<feature type="domain" description="DUS-like FMN-binding" evidence="14">
    <location>
        <begin position="16"/>
        <end position="318"/>
    </location>
</feature>
<evidence type="ECO:0000256" key="13">
    <source>
        <dbReference type="PIRSR" id="PIRSR006621-2"/>
    </source>
</evidence>
<evidence type="ECO:0000256" key="1">
    <source>
        <dbReference type="ARBA" id="ARBA00002790"/>
    </source>
</evidence>
<accession>A0A9D2K9L1</accession>
<keyword evidence="7" id="KW-0694">RNA-binding</keyword>
<comment type="catalytic activity">
    <reaction evidence="10">
        <text>a 5,6-dihydrouridine in tRNA + NAD(+) = a uridine in tRNA + NADH + H(+)</text>
        <dbReference type="Rhea" id="RHEA:54452"/>
        <dbReference type="Rhea" id="RHEA-COMP:13339"/>
        <dbReference type="Rhea" id="RHEA-COMP:13887"/>
        <dbReference type="ChEBI" id="CHEBI:15378"/>
        <dbReference type="ChEBI" id="CHEBI:57540"/>
        <dbReference type="ChEBI" id="CHEBI:57945"/>
        <dbReference type="ChEBI" id="CHEBI:65315"/>
        <dbReference type="ChEBI" id="CHEBI:74443"/>
    </reaction>
</comment>
<evidence type="ECO:0000256" key="8">
    <source>
        <dbReference type="ARBA" id="ARBA00023002"/>
    </source>
</evidence>
<organism evidence="15 16">
    <name type="scientific">Candidatus Mucispirillum faecigallinarum</name>
    <dbReference type="NCBI Taxonomy" id="2838699"/>
    <lineage>
        <taxon>Bacteria</taxon>
        <taxon>Pseudomonadati</taxon>
        <taxon>Deferribacterota</taxon>
        <taxon>Deferribacteres</taxon>
        <taxon>Deferribacterales</taxon>
        <taxon>Mucispirillaceae</taxon>
        <taxon>Mucispirillum</taxon>
    </lineage>
</organism>
<dbReference type="GO" id="GO:0017150">
    <property type="term" value="F:tRNA dihydrouridine synthase activity"/>
    <property type="evidence" value="ECO:0007669"/>
    <property type="project" value="InterPro"/>
</dbReference>
<dbReference type="CDD" id="cd02801">
    <property type="entry name" value="DUS_like_FMN"/>
    <property type="match status" value="1"/>
</dbReference>
<reference evidence="15" key="2">
    <citation type="submission" date="2021-04" db="EMBL/GenBank/DDBJ databases">
        <authorList>
            <person name="Gilroy R."/>
        </authorList>
    </citation>
    <scope>NUCLEOTIDE SEQUENCE</scope>
    <source>
        <strain evidence="15">ChiW4-1371</strain>
    </source>
</reference>
<comment type="catalytic activity">
    <reaction evidence="9">
        <text>a 5,6-dihydrouridine in tRNA + NADP(+) = a uridine in tRNA + NADPH + H(+)</text>
        <dbReference type="Rhea" id="RHEA:23624"/>
        <dbReference type="Rhea" id="RHEA-COMP:13339"/>
        <dbReference type="Rhea" id="RHEA-COMP:13887"/>
        <dbReference type="ChEBI" id="CHEBI:15378"/>
        <dbReference type="ChEBI" id="CHEBI:57783"/>
        <dbReference type="ChEBI" id="CHEBI:58349"/>
        <dbReference type="ChEBI" id="CHEBI:65315"/>
        <dbReference type="ChEBI" id="CHEBI:74443"/>
    </reaction>
</comment>
<evidence type="ECO:0000313" key="16">
    <source>
        <dbReference type="Proteomes" id="UP000824176"/>
    </source>
</evidence>
<dbReference type="EC" id="1.3.1.-" evidence="11"/>
<dbReference type="GO" id="GO:0050660">
    <property type="term" value="F:flavin adenine dinucleotide binding"/>
    <property type="evidence" value="ECO:0007669"/>
    <property type="project" value="InterPro"/>
</dbReference>
<evidence type="ECO:0000256" key="11">
    <source>
        <dbReference type="PIRNR" id="PIRNR006621"/>
    </source>
</evidence>
<gene>
    <name evidence="15" type="ORF">H9804_00500</name>
</gene>
<evidence type="ECO:0000256" key="5">
    <source>
        <dbReference type="ARBA" id="ARBA00022694"/>
    </source>
</evidence>
<dbReference type="InterPro" id="IPR013785">
    <property type="entry name" value="Aldolase_TIM"/>
</dbReference>